<gene>
    <name evidence="1" type="ORF">GCM10009560_28280</name>
</gene>
<evidence type="ECO:0000313" key="1">
    <source>
        <dbReference type="EMBL" id="GAA0926344.1"/>
    </source>
</evidence>
<proteinExistence type="predicted"/>
<dbReference type="SUPFAM" id="SSF56371">
    <property type="entry name" value="Ribosome inactivating proteins (RIP)"/>
    <property type="match status" value="1"/>
</dbReference>
<sequence length="268" mass="30434">MMAKTQFPWRVEVQPDNRATLLANRADVHMGAKSLNFDPESVPHGGCLREIVRFLRDRYNSYNADTGDLRFCCVDLKLGGTRTNWQRTGTIQLYFLKENLYLVGWTIDNDPAYIKVGDDSFPQPAQAARRNPGKGFPVEHVSAAGHKLLGRQAFEDSVCELYDFLAGKKAGKNVDHKGYMLAFSLVIRMTSELARFGAHFEDFIHRWWSDDWDQRNELTKDGVSLPPFDAVINLWIKIRRKARDGTGAPEELSQNDCNAILGDGVRLR</sequence>
<dbReference type="Pfam" id="PF00161">
    <property type="entry name" value="RIP"/>
    <property type="match status" value="1"/>
</dbReference>
<name>A0ABP3ZUZ6_9ACTN</name>
<dbReference type="Proteomes" id="UP001501578">
    <property type="component" value="Unassembled WGS sequence"/>
</dbReference>
<organism evidence="1 2">
    <name type="scientific">Nonomuraea longicatena</name>
    <dbReference type="NCBI Taxonomy" id="83682"/>
    <lineage>
        <taxon>Bacteria</taxon>
        <taxon>Bacillati</taxon>
        <taxon>Actinomycetota</taxon>
        <taxon>Actinomycetes</taxon>
        <taxon>Streptosporangiales</taxon>
        <taxon>Streptosporangiaceae</taxon>
        <taxon>Nonomuraea</taxon>
    </lineage>
</organism>
<comment type="caution">
    <text evidence="1">The sequence shown here is derived from an EMBL/GenBank/DDBJ whole genome shotgun (WGS) entry which is preliminary data.</text>
</comment>
<protein>
    <submittedName>
        <fullName evidence="1">Uncharacterized protein</fullName>
    </submittedName>
</protein>
<dbReference type="InterPro" id="IPR001574">
    <property type="entry name" value="Ribosome_inactivat_prot"/>
</dbReference>
<reference evidence="2" key="1">
    <citation type="journal article" date="2019" name="Int. J. Syst. Evol. Microbiol.">
        <title>The Global Catalogue of Microorganisms (GCM) 10K type strain sequencing project: providing services to taxonomists for standard genome sequencing and annotation.</title>
        <authorList>
            <consortium name="The Broad Institute Genomics Platform"/>
            <consortium name="The Broad Institute Genome Sequencing Center for Infectious Disease"/>
            <person name="Wu L."/>
            <person name="Ma J."/>
        </authorList>
    </citation>
    <scope>NUCLEOTIDE SEQUENCE [LARGE SCALE GENOMIC DNA]</scope>
    <source>
        <strain evidence="2">JCM 11136</strain>
    </source>
</reference>
<keyword evidence="2" id="KW-1185">Reference proteome</keyword>
<dbReference type="EMBL" id="BAAAHQ010000011">
    <property type="protein sequence ID" value="GAA0926344.1"/>
    <property type="molecule type" value="Genomic_DNA"/>
</dbReference>
<evidence type="ECO:0000313" key="2">
    <source>
        <dbReference type="Proteomes" id="UP001501578"/>
    </source>
</evidence>
<dbReference type="InterPro" id="IPR036041">
    <property type="entry name" value="Ribosome-inact_prot_sf"/>
</dbReference>
<accession>A0ABP3ZUZ6</accession>